<sequence>MASKPKRPEAGKESGEGSSDWGKDIGEKEGGEFIGEDRGGYGEGGHVAAAERMQPRSPTARRRRITSRSWASATCATVASPACPPADRPSNSRSPAILPVVDLAALRAGDPCQLAALDAACRDYGFFQVVNHGVAADVGRAMLDVARRFFFDLPLP</sequence>
<dbReference type="GO" id="GO:0016491">
    <property type="term" value="F:oxidoreductase activity"/>
    <property type="evidence" value="ECO:0007669"/>
    <property type="project" value="UniProtKB-KW"/>
</dbReference>
<evidence type="ECO:0000256" key="2">
    <source>
        <dbReference type="ARBA" id="ARBA00023002"/>
    </source>
</evidence>
<evidence type="ECO:0000259" key="5">
    <source>
        <dbReference type="Pfam" id="PF14226"/>
    </source>
</evidence>
<dbReference type="InterPro" id="IPR026992">
    <property type="entry name" value="DIOX_N"/>
</dbReference>
<dbReference type="Gene3D" id="2.60.120.330">
    <property type="entry name" value="B-lactam Antibiotic, Isopenicillin N Synthase, Chain"/>
    <property type="match status" value="1"/>
</dbReference>
<dbReference type="SUPFAM" id="SSF51197">
    <property type="entry name" value="Clavaminate synthase-like"/>
    <property type="match status" value="1"/>
</dbReference>
<feature type="region of interest" description="Disordered" evidence="4">
    <location>
        <begin position="1"/>
        <end position="66"/>
    </location>
</feature>
<feature type="compositionally biased region" description="Basic and acidic residues" evidence="4">
    <location>
        <begin position="1"/>
        <end position="40"/>
    </location>
</feature>
<comment type="caution">
    <text evidence="6">The sequence shown here is derived from an EMBL/GenBank/DDBJ whole genome shotgun (WGS) entry which is preliminary data.</text>
</comment>
<evidence type="ECO:0000313" key="7">
    <source>
        <dbReference type="Proteomes" id="UP000479710"/>
    </source>
</evidence>
<evidence type="ECO:0000256" key="1">
    <source>
        <dbReference type="ARBA" id="ARBA00022723"/>
    </source>
</evidence>
<feature type="domain" description="Non-haem dioxygenase N-terminal" evidence="5">
    <location>
        <begin position="98"/>
        <end position="155"/>
    </location>
</feature>
<dbReference type="GO" id="GO:0046872">
    <property type="term" value="F:metal ion binding"/>
    <property type="evidence" value="ECO:0007669"/>
    <property type="project" value="UniProtKB-KW"/>
</dbReference>
<proteinExistence type="predicted"/>
<dbReference type="Pfam" id="PF14226">
    <property type="entry name" value="DIOX_N"/>
    <property type="match status" value="1"/>
</dbReference>
<keyword evidence="1" id="KW-0479">Metal-binding</keyword>
<dbReference type="EMBL" id="SPHZ02000006">
    <property type="protein sequence ID" value="KAF0911496.1"/>
    <property type="molecule type" value="Genomic_DNA"/>
</dbReference>
<keyword evidence="2" id="KW-0560">Oxidoreductase</keyword>
<dbReference type="Proteomes" id="UP000479710">
    <property type="component" value="Unassembled WGS sequence"/>
</dbReference>
<reference evidence="6 7" key="1">
    <citation type="submission" date="2019-11" db="EMBL/GenBank/DDBJ databases">
        <title>Whole genome sequence of Oryza granulata.</title>
        <authorList>
            <person name="Li W."/>
        </authorList>
    </citation>
    <scope>NUCLEOTIDE SEQUENCE [LARGE SCALE GENOMIC DNA]</scope>
    <source>
        <strain evidence="7">cv. Menghai</strain>
        <tissue evidence="6">Leaf</tissue>
    </source>
</reference>
<evidence type="ECO:0000256" key="3">
    <source>
        <dbReference type="ARBA" id="ARBA00023004"/>
    </source>
</evidence>
<dbReference type="AlphaFoldDB" id="A0A6G1DGF4"/>
<dbReference type="OrthoDB" id="288590at2759"/>
<keyword evidence="7" id="KW-1185">Reference proteome</keyword>
<keyword evidence="3" id="KW-0408">Iron</keyword>
<evidence type="ECO:0000256" key="4">
    <source>
        <dbReference type="SAM" id="MobiDB-lite"/>
    </source>
</evidence>
<evidence type="ECO:0000313" key="6">
    <source>
        <dbReference type="EMBL" id="KAF0911496.1"/>
    </source>
</evidence>
<dbReference type="InterPro" id="IPR027443">
    <property type="entry name" value="IPNS-like_sf"/>
</dbReference>
<protein>
    <recommendedName>
        <fullName evidence="5">Non-haem dioxygenase N-terminal domain-containing protein</fullName>
    </recommendedName>
</protein>
<gene>
    <name evidence="6" type="ORF">E2562_011142</name>
</gene>
<organism evidence="6 7">
    <name type="scientific">Oryza meyeriana var. granulata</name>
    <dbReference type="NCBI Taxonomy" id="110450"/>
    <lineage>
        <taxon>Eukaryota</taxon>
        <taxon>Viridiplantae</taxon>
        <taxon>Streptophyta</taxon>
        <taxon>Embryophyta</taxon>
        <taxon>Tracheophyta</taxon>
        <taxon>Spermatophyta</taxon>
        <taxon>Magnoliopsida</taxon>
        <taxon>Liliopsida</taxon>
        <taxon>Poales</taxon>
        <taxon>Poaceae</taxon>
        <taxon>BOP clade</taxon>
        <taxon>Oryzoideae</taxon>
        <taxon>Oryzeae</taxon>
        <taxon>Oryzinae</taxon>
        <taxon>Oryza</taxon>
        <taxon>Oryza meyeriana</taxon>
    </lineage>
</organism>
<name>A0A6G1DGF4_9ORYZ</name>
<accession>A0A6G1DGF4</accession>